<feature type="region of interest" description="Disordered" evidence="1">
    <location>
        <begin position="50"/>
        <end position="75"/>
    </location>
</feature>
<dbReference type="SUPFAM" id="SSF46689">
    <property type="entry name" value="Homeodomain-like"/>
    <property type="match status" value="1"/>
</dbReference>
<dbReference type="InterPro" id="IPR009057">
    <property type="entry name" value="Homeodomain-like_sf"/>
</dbReference>
<dbReference type="EMBL" id="CAACYD010000001">
    <property type="protein sequence ID" value="VFA80937.1"/>
    <property type="molecule type" value="Genomic_DNA"/>
</dbReference>
<dbReference type="InterPro" id="IPR036397">
    <property type="entry name" value="RNaseH_sf"/>
</dbReference>
<feature type="region of interest" description="Disordered" evidence="1">
    <location>
        <begin position="155"/>
        <end position="186"/>
    </location>
</feature>
<dbReference type="InterPro" id="IPR001584">
    <property type="entry name" value="Integrase_cat-core"/>
</dbReference>
<dbReference type="InterPro" id="IPR047656">
    <property type="entry name" value="IS481-like_transpos"/>
</dbReference>
<comment type="caution">
    <text evidence="3">The sequence shown here is derived from an EMBL/GenBank/DDBJ whole genome shotgun (WGS) entry which is preliminary data.</text>
</comment>
<dbReference type="InterPro" id="IPR012337">
    <property type="entry name" value="RNaseH-like_sf"/>
</dbReference>
<evidence type="ECO:0000313" key="3">
    <source>
        <dbReference type="EMBL" id="VFA80937.1"/>
    </source>
</evidence>
<dbReference type="Pfam" id="PF13565">
    <property type="entry name" value="HTH_32"/>
    <property type="match status" value="1"/>
</dbReference>
<dbReference type="GeneID" id="60750679"/>
<dbReference type="SUPFAM" id="SSF53098">
    <property type="entry name" value="Ribonuclease H-like"/>
    <property type="match status" value="1"/>
</dbReference>
<gene>
    <name evidence="3" type="ORF">NCTC8139_00121</name>
    <name evidence="4" type="ORF">NCTC8139_02686</name>
</gene>
<feature type="compositionally biased region" description="Basic residues" evidence="1">
    <location>
        <begin position="65"/>
        <end position="75"/>
    </location>
</feature>
<evidence type="ECO:0000259" key="2">
    <source>
        <dbReference type="PROSITE" id="PS50994"/>
    </source>
</evidence>
<organism evidence="3 5">
    <name type="scientific">Gordonia paraffinivorans</name>
    <dbReference type="NCBI Taxonomy" id="175628"/>
    <lineage>
        <taxon>Bacteria</taxon>
        <taxon>Bacillati</taxon>
        <taxon>Actinomycetota</taxon>
        <taxon>Actinomycetes</taxon>
        <taxon>Mycobacteriales</taxon>
        <taxon>Gordoniaceae</taxon>
        <taxon>Gordonia</taxon>
    </lineage>
</organism>
<protein>
    <submittedName>
        <fullName evidence="3">Integrase core domain</fullName>
    </submittedName>
</protein>
<reference evidence="3 5" key="1">
    <citation type="submission" date="2019-02" db="EMBL/GenBank/DDBJ databases">
        <authorList>
            <consortium name="Pathogen Informatics"/>
        </authorList>
    </citation>
    <scope>NUCLEOTIDE SEQUENCE [LARGE SCALE GENOMIC DNA]</scope>
    <source>
        <strain evidence="3 5">3012STDY6756503</strain>
    </source>
</reference>
<dbReference type="PANTHER" id="PTHR35004:SF7">
    <property type="entry name" value="INTEGRASE PROTEIN"/>
    <property type="match status" value="1"/>
</dbReference>
<dbReference type="NCBIfam" id="NF033577">
    <property type="entry name" value="transpos_IS481"/>
    <property type="match status" value="1"/>
</dbReference>
<dbReference type="EMBL" id="CAACYD010000007">
    <property type="protein sequence ID" value="VFA89126.1"/>
    <property type="molecule type" value="Genomic_DNA"/>
</dbReference>
<dbReference type="PANTHER" id="PTHR35004">
    <property type="entry name" value="TRANSPOSASE RV3428C-RELATED"/>
    <property type="match status" value="1"/>
</dbReference>
<dbReference type="AlphaFoldDB" id="A0ABD7UX81"/>
<dbReference type="RefSeq" id="WP_131733169.1">
    <property type="nucleotide sequence ID" value="NZ_CAACYD010000001.1"/>
</dbReference>
<dbReference type="Proteomes" id="UP000360750">
    <property type="component" value="Unassembled WGS sequence"/>
</dbReference>
<dbReference type="Pfam" id="PF00665">
    <property type="entry name" value="rve"/>
    <property type="match status" value="1"/>
</dbReference>
<sequence>MSHRNSPLSPTGRLRLARCVVDDRWPLRRAADRFNVSVTTAKRWADRYRDHGPAGMVDRSSRPRSCPHRTSRRRERRVVGLRVSRRWGPARIGYHLGLNVSTVHRILTRYGCLRLSWIDPATGAPVRARRREVRRYEHQAPGDLIHVDIKKLGRIPDGGGHRVHGRAQGTRNSSAHREPGRTRKVAGRPNLGYAYLHHAVDDHSRYAYSEILADEKKETATAFMTRALAHFASIGVTTARVMTDNGSCYRSRIFRDLLHDNKIKHKRTRPYRPQTNGKVERFNRTLQEEWAYARPYLSETERVAAFPEFLRIYNHERGHTALRGNSPADRVPNLSGQYT</sequence>
<accession>A0ABD7UX81</accession>
<evidence type="ECO:0000256" key="1">
    <source>
        <dbReference type="SAM" id="MobiDB-lite"/>
    </source>
</evidence>
<feature type="domain" description="Integrase catalytic" evidence="2">
    <location>
        <begin position="137"/>
        <end position="335"/>
    </location>
</feature>
<dbReference type="PROSITE" id="PS50994">
    <property type="entry name" value="INTEGRASE"/>
    <property type="match status" value="1"/>
</dbReference>
<evidence type="ECO:0000313" key="5">
    <source>
        <dbReference type="Proteomes" id="UP000360750"/>
    </source>
</evidence>
<evidence type="ECO:0000313" key="4">
    <source>
        <dbReference type="EMBL" id="VFA89126.1"/>
    </source>
</evidence>
<name>A0ABD7UX81_9ACTN</name>
<proteinExistence type="predicted"/>
<feature type="region of interest" description="Disordered" evidence="1">
    <location>
        <begin position="320"/>
        <end position="339"/>
    </location>
</feature>
<dbReference type="Gene3D" id="3.30.420.10">
    <property type="entry name" value="Ribonuclease H-like superfamily/Ribonuclease H"/>
    <property type="match status" value="1"/>
</dbReference>